<keyword evidence="8 9" id="KW-0012">Acyltransferase</keyword>
<evidence type="ECO:0000256" key="3">
    <source>
        <dbReference type="ARBA" id="ARBA00022679"/>
    </source>
</evidence>
<dbReference type="InterPro" id="IPR000182">
    <property type="entry name" value="GNAT_dom"/>
</dbReference>
<comment type="subcellular location">
    <subcellularLocation>
        <location evidence="9">Cytoplasm</location>
    </subcellularLocation>
</comment>
<name>Q31DY3_HYDCU</name>
<dbReference type="GO" id="GO:0005524">
    <property type="term" value="F:ATP binding"/>
    <property type="evidence" value="ECO:0007669"/>
    <property type="project" value="UniProtKB-UniRule"/>
</dbReference>
<dbReference type="Gene3D" id="3.40.50.11040">
    <property type="match status" value="1"/>
</dbReference>
<dbReference type="InterPro" id="IPR024914">
    <property type="entry name" value="tRNA_acetyltr_TmcA"/>
</dbReference>
<dbReference type="Gene3D" id="3.40.50.300">
    <property type="entry name" value="P-loop containing nucleotide triphosphate hydrolases"/>
    <property type="match status" value="1"/>
</dbReference>
<dbReference type="eggNOG" id="COG1444">
    <property type="taxonomic scope" value="Bacteria"/>
</dbReference>
<dbReference type="STRING" id="317025.Tcr_2050"/>
<dbReference type="HOGENOM" id="CLU_004652_1_0_6"/>
<dbReference type="InterPro" id="IPR032672">
    <property type="entry name" value="TmcA/NAT10/Kre33"/>
</dbReference>
<feature type="binding site" evidence="9">
    <location>
        <position position="553"/>
    </location>
    <ligand>
        <name>acetyl-CoA</name>
        <dbReference type="ChEBI" id="CHEBI:57288"/>
    </ligand>
</feature>
<feature type="binding site" evidence="9">
    <location>
        <position position="369"/>
    </location>
    <ligand>
        <name>ATP</name>
        <dbReference type="ChEBI" id="CHEBI:30616"/>
    </ligand>
</feature>
<keyword evidence="6 9" id="KW-0067">ATP-binding</keyword>
<protein>
    <recommendedName>
        <fullName evidence="9">tRNA(Met) cytidine acetyltransferase TmcA</fullName>
        <ecNumber evidence="9">2.3.1.193</ecNumber>
    </recommendedName>
</protein>
<feature type="binding site" evidence="9">
    <location>
        <position position="189"/>
    </location>
    <ligand>
        <name>ATP</name>
        <dbReference type="ChEBI" id="CHEBI:30616"/>
    </ligand>
</feature>
<dbReference type="PANTHER" id="PTHR10925:SF5">
    <property type="entry name" value="RNA CYTIDINE ACETYLTRANSFERASE"/>
    <property type="match status" value="1"/>
</dbReference>
<dbReference type="GO" id="GO:0051391">
    <property type="term" value="P:tRNA acetylation"/>
    <property type="evidence" value="ECO:0007669"/>
    <property type="project" value="UniProtKB-UniRule"/>
</dbReference>
<organism evidence="11">
    <name type="scientific">Hydrogenovibrio crunogenus (strain DSM 25203 / XCL-2)</name>
    <name type="common">Thiomicrospira crunogena</name>
    <dbReference type="NCBI Taxonomy" id="317025"/>
    <lineage>
        <taxon>Bacteria</taxon>
        <taxon>Pseudomonadati</taxon>
        <taxon>Pseudomonadota</taxon>
        <taxon>Gammaproteobacteria</taxon>
        <taxon>Thiotrichales</taxon>
        <taxon>Piscirickettsiaceae</taxon>
        <taxon>Hydrogenovibrio</taxon>
    </lineage>
</organism>
<dbReference type="OrthoDB" id="5578851at2"/>
<dbReference type="InterPro" id="IPR016181">
    <property type="entry name" value="Acyl_CoA_acyltransferase"/>
</dbReference>
<dbReference type="InterPro" id="IPR027417">
    <property type="entry name" value="P-loop_NTPase"/>
</dbReference>
<dbReference type="PROSITE" id="PS51186">
    <property type="entry name" value="GNAT"/>
    <property type="match status" value="1"/>
</dbReference>
<evidence type="ECO:0000256" key="4">
    <source>
        <dbReference type="ARBA" id="ARBA00022694"/>
    </source>
</evidence>
<evidence type="ECO:0000256" key="8">
    <source>
        <dbReference type="ARBA" id="ARBA00023315"/>
    </source>
</evidence>
<dbReference type="GO" id="GO:1990883">
    <property type="term" value="F:18S rRNA cytidine N-acetyltransferase activity"/>
    <property type="evidence" value="ECO:0007669"/>
    <property type="project" value="TreeGrafter"/>
</dbReference>
<keyword evidence="3 9" id="KW-0808">Transferase</keyword>
<comment type="function">
    <text evidence="9">Catalyzes the formation of N(4)-acetylcytidine (ac(4)C) at the wobble position of tRNA(Met), by using acetyl-CoA as an acetyl donor and ATP (or GTP).</text>
</comment>
<dbReference type="Pfam" id="PF13718">
    <property type="entry name" value="GNAT_acetyltr_2"/>
    <property type="match status" value="1"/>
</dbReference>
<keyword evidence="5 9" id="KW-0547">Nucleotide-binding</keyword>
<comment type="similarity">
    <text evidence="9">Belongs to the TmcA family.</text>
</comment>
<accession>Q31DY3</accession>
<dbReference type="InterPro" id="IPR013562">
    <property type="entry name" value="TmcA/NAT10_N"/>
</dbReference>
<proteinExistence type="inferred from homology"/>
<sequence>MAMTQASPDLKNWSQQLHNTLTFHRHRACLVLSGDVGWQQHMLNILIQPDTRGIFIGSHSLHPQAEATHPKQLKLLLGQETDFAIFRAEEGIEADALGIVSGMIRAGGLCIICLPDQATFEHLPNPLLKHFLNFPLTPKDSLKGFNHYLWQELQHAALWCTPQNALPDLSALKPATENSAWQGDKTPDQVTALEAIHHVAYGHRKRPLVLTADRGRGKSTVLGLACIELIRSGKKRITLTAARLTQVQMAFNAIEEQIDALTYNGFECLEKRPGLVVFEHNNQSYRIEFKAPDDLIATPHTSDILLIDESAHLPLPMLKQLLQQYSRTVMATTQQGYEGSGRGFQLKLSHYLNQHYPGWKHLKLKTPIRWHAQDPLEKSLNQLLLLEDELPTVTTRQPPSIEDCHIERCSVLELLHSPEGKARLKQIFQLLTQAHYQTRPNDLMQILEVPNQQLWVAQVSGQIIGVLLSVEEGQLPTALGENRRAQGHLFPQLMAKNTADRSWLVLKTLRIQRIAVQLNAQQQGIGSQLLNEFLQANQADYDCLTTSYGATPELIQFWRKHQFVPLHLGLKRDKASGMHSLAMCRPFSTTAKALTKSTLAAFQNQFAWNLTDGFKALDSALVITLLQGCEFPTASFPKGYLQQQPYETVAYELRQWTLAHIDRFTAQPLAEIWVEKVLQTHPWQQVCLKESLNRKALELEFKTWLKAFVQTR</sequence>
<evidence type="ECO:0000256" key="2">
    <source>
        <dbReference type="ARBA" id="ARBA00022555"/>
    </source>
</evidence>
<dbReference type="GO" id="GO:0002101">
    <property type="term" value="P:tRNA wobble cytosine modification"/>
    <property type="evidence" value="ECO:0007669"/>
    <property type="project" value="UniProtKB-UniRule"/>
</dbReference>
<keyword evidence="1 9" id="KW-0963">Cytoplasm</keyword>
<dbReference type="SUPFAM" id="SSF55729">
    <property type="entry name" value="Acyl-CoA N-acyltransferases (Nat)"/>
    <property type="match status" value="1"/>
</dbReference>
<dbReference type="GO" id="GO:1904812">
    <property type="term" value="P:rRNA acetylation involved in maturation of SSU-rRNA"/>
    <property type="evidence" value="ECO:0007669"/>
    <property type="project" value="TreeGrafter"/>
</dbReference>
<evidence type="ECO:0000256" key="1">
    <source>
        <dbReference type="ARBA" id="ARBA00022490"/>
    </source>
</evidence>
<feature type="binding site" evidence="9">
    <location>
        <begin position="514"/>
        <end position="516"/>
    </location>
    <ligand>
        <name>acetyl-CoA</name>
        <dbReference type="ChEBI" id="CHEBI:57288"/>
    </ligand>
</feature>
<evidence type="ECO:0000256" key="5">
    <source>
        <dbReference type="ARBA" id="ARBA00022741"/>
    </source>
</evidence>
<keyword evidence="2 9" id="KW-0820">tRNA-binding</keyword>
<dbReference type="InterPro" id="IPR007807">
    <property type="entry name" value="TcmA/NAT10_helicase"/>
</dbReference>
<evidence type="ECO:0000256" key="7">
    <source>
        <dbReference type="ARBA" id="ARBA00022884"/>
    </source>
</evidence>
<evidence type="ECO:0000313" key="11">
    <source>
        <dbReference type="EMBL" id="ABB42640.1"/>
    </source>
</evidence>
<keyword evidence="7 9" id="KW-0694">RNA-binding</keyword>
<dbReference type="Pfam" id="PF08351">
    <property type="entry name" value="TmcA_N"/>
    <property type="match status" value="1"/>
</dbReference>
<gene>
    <name evidence="9" type="primary">tmcA</name>
    <name evidence="11" type="ordered locus">Tcr_2050</name>
</gene>
<comment type="catalytic activity">
    <reaction evidence="9">
        <text>cytidine(34) in elongator tRNA(Met) + acetyl-CoA + ATP + H2O = N(4)-acetylcytidine(34) in elongator tRNA(Met) + ADP + phosphate + CoA + H(+)</text>
        <dbReference type="Rhea" id="RHEA:43788"/>
        <dbReference type="Rhea" id="RHEA-COMP:10693"/>
        <dbReference type="Rhea" id="RHEA-COMP:10694"/>
        <dbReference type="ChEBI" id="CHEBI:15377"/>
        <dbReference type="ChEBI" id="CHEBI:15378"/>
        <dbReference type="ChEBI" id="CHEBI:30616"/>
        <dbReference type="ChEBI" id="CHEBI:43474"/>
        <dbReference type="ChEBI" id="CHEBI:57287"/>
        <dbReference type="ChEBI" id="CHEBI:57288"/>
        <dbReference type="ChEBI" id="CHEBI:74900"/>
        <dbReference type="ChEBI" id="CHEBI:82748"/>
        <dbReference type="ChEBI" id="CHEBI:456216"/>
        <dbReference type="EC" id="2.3.1.193"/>
    </reaction>
</comment>
<dbReference type="HAMAP" id="MF_01886">
    <property type="entry name" value="tRNA_acetyltr_TmcA"/>
    <property type="match status" value="1"/>
</dbReference>
<dbReference type="GO" id="GO:0051392">
    <property type="term" value="F:tRNA cytidine N4-acetyltransferase activity"/>
    <property type="evidence" value="ECO:0007669"/>
    <property type="project" value="UniProtKB-UniRule"/>
</dbReference>
<keyword evidence="4 9" id="KW-0819">tRNA processing</keyword>
<dbReference type="GO" id="GO:0000049">
    <property type="term" value="F:tRNA binding"/>
    <property type="evidence" value="ECO:0007669"/>
    <property type="project" value="UniProtKB-UniRule"/>
</dbReference>
<dbReference type="EMBL" id="CP000109">
    <property type="protein sequence ID" value="ABB42640.1"/>
    <property type="molecule type" value="Genomic_DNA"/>
</dbReference>
<dbReference type="Pfam" id="PF05127">
    <property type="entry name" value="NAT10_TcmA_helicase"/>
    <property type="match status" value="1"/>
</dbReference>
<comment type="caution">
    <text evidence="9">Lacks conserved residue(s) required for the propagation of feature annotation.</text>
</comment>
<evidence type="ECO:0000256" key="9">
    <source>
        <dbReference type="HAMAP-Rule" id="MF_01886"/>
    </source>
</evidence>
<dbReference type="GO" id="GO:0005737">
    <property type="term" value="C:cytoplasm"/>
    <property type="evidence" value="ECO:0007669"/>
    <property type="project" value="UniProtKB-SubCell"/>
</dbReference>
<dbReference type="KEGG" id="tcx:Tcr_2050"/>
<dbReference type="PANTHER" id="PTHR10925">
    <property type="entry name" value="N-ACETYLTRANSFERASE 10"/>
    <property type="match status" value="1"/>
</dbReference>
<dbReference type="AlphaFoldDB" id="Q31DY3"/>
<dbReference type="EC" id="2.3.1.193" evidence="9"/>
<dbReference type="Gene3D" id="3.40.630.30">
    <property type="match status" value="1"/>
</dbReference>
<evidence type="ECO:0000259" key="10">
    <source>
        <dbReference type="PROSITE" id="PS51186"/>
    </source>
</evidence>
<reference evidence="11" key="1">
    <citation type="submission" date="2006-07" db="EMBL/GenBank/DDBJ databases">
        <title>Complete sequence of Thiomicrospira crunogena XCL-2.</title>
        <authorList>
            <consortium name="US DOE Joint Genome Institute"/>
            <person name="Copeland A."/>
            <person name="Lucas S."/>
            <person name="Lapidus A."/>
            <person name="Barry K."/>
            <person name="Detter J.C."/>
            <person name="Glavina del Rio T."/>
            <person name="Hammon N."/>
            <person name="Israni S."/>
            <person name="Dalin E."/>
            <person name="Tice H."/>
            <person name="Pitluck S."/>
            <person name="Chain P."/>
            <person name="Malfatti S."/>
            <person name="Shin M."/>
            <person name="Vergez L."/>
            <person name="Schmutz J."/>
            <person name="Larimer F."/>
            <person name="Land M."/>
            <person name="Hauser L."/>
            <person name="Kyrpides N."/>
            <person name="Lykidis A."/>
            <person name="Scott K.M."/>
            <person name="Sievert S."/>
            <person name="Kerfeld C."/>
            <person name="Freyermuth S."/>
            <person name="Dobrinski K."/>
            <person name="Boller A."/>
            <person name="Fitzpatrick K."/>
            <person name="Thoma P."/>
            <person name="Moore J."/>
            <person name="Richardson P."/>
        </authorList>
    </citation>
    <scope>NUCLEOTIDE SEQUENCE</scope>
    <source>
        <strain evidence="11">XCL-2</strain>
    </source>
</reference>
<evidence type="ECO:0000256" key="6">
    <source>
        <dbReference type="ARBA" id="ARBA00022840"/>
    </source>
</evidence>
<feature type="domain" description="N-acetyltransferase" evidence="10">
    <location>
        <begin position="412"/>
        <end position="588"/>
    </location>
</feature>
<dbReference type="SUPFAM" id="SSF52540">
    <property type="entry name" value="P-loop containing nucleoside triphosphate hydrolases"/>
    <property type="match status" value="1"/>
</dbReference>